<dbReference type="FunFam" id="3.40.50.1100:FF:000007">
    <property type="entry name" value="L-threonine dehydratase catabolic TdcB"/>
    <property type="match status" value="1"/>
</dbReference>
<dbReference type="RefSeq" id="WP_119658399.1">
    <property type="nucleotide sequence ID" value="NZ_QUAL01000021.1"/>
</dbReference>
<comment type="caution">
    <text evidence="14">The sequence shown here is derived from an EMBL/GenBank/DDBJ whole genome shotgun (WGS) entry which is preliminary data.</text>
</comment>
<keyword evidence="9" id="KW-0663">Pyridoxal phosphate</keyword>
<comment type="cofactor">
    <cofactor evidence="3">
        <name>pyridoxal 5'-phosphate</name>
        <dbReference type="ChEBI" id="CHEBI:597326"/>
    </cofactor>
</comment>
<evidence type="ECO:0000256" key="4">
    <source>
        <dbReference type="ARBA" id="ARBA00001936"/>
    </source>
</evidence>
<organism evidence="14 15">
    <name type="scientific">Jiangella rhizosphaerae</name>
    <dbReference type="NCBI Taxonomy" id="2293569"/>
    <lineage>
        <taxon>Bacteria</taxon>
        <taxon>Bacillati</taxon>
        <taxon>Actinomycetota</taxon>
        <taxon>Actinomycetes</taxon>
        <taxon>Jiangellales</taxon>
        <taxon>Jiangellaceae</taxon>
        <taxon>Jiangella</taxon>
    </lineage>
</organism>
<dbReference type="GO" id="GO:0005524">
    <property type="term" value="F:ATP binding"/>
    <property type="evidence" value="ECO:0007669"/>
    <property type="project" value="TreeGrafter"/>
</dbReference>
<evidence type="ECO:0000256" key="9">
    <source>
        <dbReference type="ARBA" id="ARBA00022898"/>
    </source>
</evidence>
<evidence type="ECO:0000256" key="5">
    <source>
        <dbReference type="ARBA" id="ARBA00001946"/>
    </source>
</evidence>
<dbReference type="Pfam" id="PF00291">
    <property type="entry name" value="PALP"/>
    <property type="match status" value="1"/>
</dbReference>
<dbReference type="InterPro" id="IPR036052">
    <property type="entry name" value="TrpB-like_PALP_sf"/>
</dbReference>
<dbReference type="PROSITE" id="PS00165">
    <property type="entry name" value="DEHYDRATASE_SER_THR"/>
    <property type="match status" value="1"/>
</dbReference>
<evidence type="ECO:0000313" key="14">
    <source>
        <dbReference type="EMBL" id="RIQ35658.1"/>
    </source>
</evidence>
<evidence type="ECO:0000256" key="11">
    <source>
        <dbReference type="ARBA" id="ARBA00025527"/>
    </source>
</evidence>
<evidence type="ECO:0000256" key="7">
    <source>
        <dbReference type="ARBA" id="ARBA00012096"/>
    </source>
</evidence>
<dbReference type="EMBL" id="QUAL01000021">
    <property type="protein sequence ID" value="RIQ35658.1"/>
    <property type="molecule type" value="Genomic_DNA"/>
</dbReference>
<dbReference type="GO" id="GO:0004794">
    <property type="term" value="F:threonine deaminase activity"/>
    <property type="evidence" value="ECO:0007669"/>
    <property type="project" value="UniProtKB-EC"/>
</dbReference>
<name>A0A418KX91_9ACTN</name>
<proteinExistence type="inferred from homology"/>
<comment type="cofactor">
    <cofactor evidence="5">
        <name>Mg(2+)</name>
        <dbReference type="ChEBI" id="CHEBI:18420"/>
    </cofactor>
</comment>
<comment type="similarity">
    <text evidence="6">Belongs to the serine/threonine dehydratase family.</text>
</comment>
<dbReference type="InterPro" id="IPR000634">
    <property type="entry name" value="Ser/Thr_deHydtase_PyrdxlP-BS"/>
</dbReference>
<comment type="cofactor">
    <cofactor evidence="4">
        <name>Mn(2+)</name>
        <dbReference type="ChEBI" id="CHEBI:29035"/>
    </cofactor>
</comment>
<dbReference type="Gene3D" id="3.40.50.1100">
    <property type="match status" value="2"/>
</dbReference>
<reference evidence="14 15" key="1">
    <citation type="submission" date="2018-09" db="EMBL/GenBank/DDBJ databases">
        <title>Isolation, diversity and antifungal activity of actinobacteria from wheat.</title>
        <authorList>
            <person name="Han C."/>
        </authorList>
    </citation>
    <scope>NUCLEOTIDE SEQUENCE [LARGE SCALE GENOMIC DNA]</scope>
    <source>
        <strain evidence="14 15">NEAU-YY265</strain>
    </source>
</reference>
<comment type="catalytic activity">
    <reaction evidence="1">
        <text>L-threonine = 2-oxobutanoate + NH4(+)</text>
        <dbReference type="Rhea" id="RHEA:22108"/>
        <dbReference type="ChEBI" id="CHEBI:16763"/>
        <dbReference type="ChEBI" id="CHEBI:28938"/>
        <dbReference type="ChEBI" id="CHEBI:57926"/>
        <dbReference type="EC" id="4.3.1.19"/>
    </reaction>
</comment>
<dbReference type="PANTHER" id="PTHR43050">
    <property type="entry name" value="SERINE / THREONINE RACEMASE FAMILY MEMBER"/>
    <property type="match status" value="1"/>
</dbReference>
<comment type="cofactor">
    <cofactor evidence="2">
        <name>Ca(2+)</name>
        <dbReference type="ChEBI" id="CHEBI:29108"/>
    </cofactor>
</comment>
<dbReference type="GO" id="GO:0000287">
    <property type="term" value="F:magnesium ion binding"/>
    <property type="evidence" value="ECO:0007669"/>
    <property type="project" value="TreeGrafter"/>
</dbReference>
<dbReference type="GO" id="GO:0030378">
    <property type="term" value="F:serine racemase activity"/>
    <property type="evidence" value="ECO:0007669"/>
    <property type="project" value="TreeGrafter"/>
</dbReference>
<evidence type="ECO:0000256" key="2">
    <source>
        <dbReference type="ARBA" id="ARBA00001913"/>
    </source>
</evidence>
<keyword evidence="8" id="KW-0460">Magnesium</keyword>
<accession>A0A418KX91</accession>
<evidence type="ECO:0000256" key="10">
    <source>
        <dbReference type="ARBA" id="ARBA00023239"/>
    </source>
</evidence>
<evidence type="ECO:0000256" key="3">
    <source>
        <dbReference type="ARBA" id="ARBA00001933"/>
    </source>
</evidence>
<feature type="domain" description="Tryptophan synthase beta chain-like PALP" evidence="13">
    <location>
        <begin position="25"/>
        <end position="303"/>
    </location>
</feature>
<dbReference type="SUPFAM" id="SSF53686">
    <property type="entry name" value="Tryptophan synthase beta subunit-like PLP-dependent enzymes"/>
    <property type="match status" value="1"/>
</dbReference>
<dbReference type="GO" id="GO:0070179">
    <property type="term" value="P:D-serine biosynthetic process"/>
    <property type="evidence" value="ECO:0007669"/>
    <property type="project" value="TreeGrafter"/>
</dbReference>
<dbReference type="Proteomes" id="UP000284057">
    <property type="component" value="Unassembled WGS sequence"/>
</dbReference>
<keyword evidence="10" id="KW-0456">Lyase</keyword>
<dbReference type="GO" id="GO:0018114">
    <property type="term" value="F:threonine racemase activity"/>
    <property type="evidence" value="ECO:0007669"/>
    <property type="project" value="TreeGrafter"/>
</dbReference>
<dbReference type="GO" id="GO:0003941">
    <property type="term" value="F:L-serine ammonia-lyase activity"/>
    <property type="evidence" value="ECO:0007669"/>
    <property type="project" value="TreeGrafter"/>
</dbReference>
<dbReference type="CDD" id="cd01562">
    <property type="entry name" value="Thr-dehyd"/>
    <property type="match status" value="1"/>
</dbReference>
<dbReference type="PANTHER" id="PTHR43050:SF1">
    <property type="entry name" value="SERINE RACEMASE"/>
    <property type="match status" value="1"/>
</dbReference>
<evidence type="ECO:0000256" key="8">
    <source>
        <dbReference type="ARBA" id="ARBA00022842"/>
    </source>
</evidence>
<dbReference type="AlphaFoldDB" id="A0A418KX91"/>
<protein>
    <recommendedName>
        <fullName evidence="7">threonine ammonia-lyase</fullName>
        <ecNumber evidence="7">4.3.1.19</ecNumber>
    </recommendedName>
    <alternativeName>
        <fullName evidence="12">Threonine deaminase</fullName>
    </alternativeName>
</protein>
<keyword evidence="15" id="KW-1185">Reference proteome</keyword>
<comment type="function">
    <text evidence="11">Catalyzes the anaerobic formation of alpha-ketobutyrate and ammonia from threonine in a two-step reaction. The first step involved a dehydration of threonine and a production of enamine intermediates (aminocrotonate), which tautomerizes to its imine form (iminobutyrate). Both intermediates are unstable and short-lived. The second step is the nonenzymatic hydrolysis of the enamine/imine intermediates to form 2-ketobutyrate and free ammonia. In the low water environment of the cell, the second step is accelerated by RidA.</text>
</comment>
<dbReference type="GO" id="GO:0030170">
    <property type="term" value="F:pyridoxal phosphate binding"/>
    <property type="evidence" value="ECO:0007669"/>
    <property type="project" value="InterPro"/>
</dbReference>
<dbReference type="EC" id="4.3.1.19" evidence="7"/>
<dbReference type="InterPro" id="IPR001926">
    <property type="entry name" value="TrpB-like_PALP"/>
</dbReference>
<sequence>MDASGLVTLDDVRAAARRLDGVAVRTPLVPAAWAGGELWLKPEGLQATGAFKLRGAFNAVALLDGDARARGVVTHSSGNHAQALAWAARAQGIAATVVMPDAAAPVKVEATKALGAEVVMVPPPERDSRVRELVAERGLTFVSPFDDARVIAGAGTVGLEIAADRPDAGTVLVPVGGGGLISGIGVAVKALAPGTRVVGVEPELAADARDSLARGERVAWAPDDTYRTIADGVRLPVIGELTWEHIRRHVDEIVTVPEDAILAAMRLLAVRGRIVAEPTGALTTAAFLAEPERFGRAVAVVSGGNADPALLARVLTRSRARTPRPASR</sequence>
<evidence type="ECO:0000256" key="6">
    <source>
        <dbReference type="ARBA" id="ARBA00010869"/>
    </source>
</evidence>
<evidence type="ECO:0000313" key="15">
    <source>
        <dbReference type="Proteomes" id="UP000284057"/>
    </source>
</evidence>
<gene>
    <name evidence="14" type="ORF">DY240_02525</name>
</gene>
<evidence type="ECO:0000256" key="12">
    <source>
        <dbReference type="ARBA" id="ARBA00031427"/>
    </source>
</evidence>
<evidence type="ECO:0000256" key="1">
    <source>
        <dbReference type="ARBA" id="ARBA00001274"/>
    </source>
</evidence>
<dbReference type="FunFam" id="3.40.50.1100:FF:000005">
    <property type="entry name" value="Threonine dehydratase catabolic"/>
    <property type="match status" value="1"/>
</dbReference>
<evidence type="ECO:0000259" key="13">
    <source>
        <dbReference type="Pfam" id="PF00291"/>
    </source>
</evidence>
<dbReference type="OrthoDB" id="9811476at2"/>